<evidence type="ECO:0000313" key="2">
    <source>
        <dbReference type="EMBL" id="CAH0003758.1"/>
    </source>
</evidence>
<evidence type="ECO:0000313" key="3">
    <source>
        <dbReference type="Proteomes" id="UP000754883"/>
    </source>
</evidence>
<dbReference type="AlphaFoldDB" id="A0A9N9UZL3"/>
<sequence length="66" mass="6712">MKAAFVALAIMGLLGTPLASPLGQLKCLTRGKGCSSNEECCSQECSPSGALGFDDEGKPILAYSCA</sequence>
<proteinExistence type="predicted"/>
<evidence type="ECO:0000256" key="1">
    <source>
        <dbReference type="SAM" id="SignalP"/>
    </source>
</evidence>
<organism evidence="2 3">
    <name type="scientific">Clonostachys byssicola</name>
    <dbReference type="NCBI Taxonomy" id="160290"/>
    <lineage>
        <taxon>Eukaryota</taxon>
        <taxon>Fungi</taxon>
        <taxon>Dikarya</taxon>
        <taxon>Ascomycota</taxon>
        <taxon>Pezizomycotina</taxon>
        <taxon>Sordariomycetes</taxon>
        <taxon>Hypocreomycetidae</taxon>
        <taxon>Hypocreales</taxon>
        <taxon>Bionectriaceae</taxon>
        <taxon>Clonostachys</taxon>
    </lineage>
</organism>
<dbReference type="EMBL" id="CABFNO020001565">
    <property type="protein sequence ID" value="CAH0003758.1"/>
    <property type="molecule type" value="Genomic_DNA"/>
</dbReference>
<dbReference type="OrthoDB" id="5143770at2759"/>
<reference evidence="2" key="1">
    <citation type="submission" date="2021-10" db="EMBL/GenBank/DDBJ databases">
        <authorList>
            <person name="Piombo E."/>
        </authorList>
    </citation>
    <scope>NUCLEOTIDE SEQUENCE</scope>
</reference>
<feature type="signal peptide" evidence="1">
    <location>
        <begin position="1"/>
        <end position="19"/>
    </location>
</feature>
<accession>A0A9N9UZL3</accession>
<keyword evidence="3" id="KW-1185">Reference proteome</keyword>
<feature type="chain" id="PRO_5040301456" evidence="1">
    <location>
        <begin position="20"/>
        <end position="66"/>
    </location>
</feature>
<name>A0A9N9UZL3_9HYPO</name>
<comment type="caution">
    <text evidence="2">The sequence shown here is derived from an EMBL/GenBank/DDBJ whole genome shotgun (WGS) entry which is preliminary data.</text>
</comment>
<keyword evidence="1" id="KW-0732">Signal</keyword>
<dbReference type="Proteomes" id="UP000754883">
    <property type="component" value="Unassembled WGS sequence"/>
</dbReference>
<protein>
    <submittedName>
        <fullName evidence="2">Uncharacterized protein</fullName>
    </submittedName>
</protein>
<gene>
    <name evidence="2" type="ORF">CBYS24578_00009793</name>
</gene>